<name>A0A644WW75_9ZZZZ</name>
<dbReference type="InterPro" id="IPR009725">
    <property type="entry name" value="3_dmu_93_MTrfase"/>
</dbReference>
<dbReference type="PANTHER" id="PTHR33990">
    <property type="entry name" value="PROTEIN YJDN-RELATED"/>
    <property type="match status" value="1"/>
</dbReference>
<comment type="caution">
    <text evidence="2">The sequence shown here is derived from an EMBL/GenBank/DDBJ whole genome shotgun (WGS) entry which is preliminary data.</text>
</comment>
<evidence type="ECO:0000259" key="1">
    <source>
        <dbReference type="Pfam" id="PF06983"/>
    </source>
</evidence>
<dbReference type="PIRSF" id="PIRSF021700">
    <property type="entry name" value="3_dmu_93_MTrfase"/>
    <property type="match status" value="1"/>
</dbReference>
<dbReference type="Gene3D" id="3.10.180.10">
    <property type="entry name" value="2,3-Dihydroxybiphenyl 1,2-Dioxygenase, domain 1"/>
    <property type="match status" value="1"/>
</dbReference>
<dbReference type="SUPFAM" id="SSF54593">
    <property type="entry name" value="Glyoxalase/Bleomycin resistance protein/Dihydroxybiphenyl dioxygenase"/>
    <property type="match status" value="1"/>
</dbReference>
<proteinExistence type="predicted"/>
<protein>
    <recommendedName>
        <fullName evidence="1">PhnB-like domain-containing protein</fullName>
    </recommendedName>
</protein>
<dbReference type="PANTHER" id="PTHR33990:SF4">
    <property type="entry name" value="PHNB-LIKE DOMAIN-CONTAINING PROTEIN"/>
    <property type="match status" value="1"/>
</dbReference>
<accession>A0A644WW75</accession>
<dbReference type="AlphaFoldDB" id="A0A644WW75"/>
<reference evidence="2" key="1">
    <citation type="submission" date="2019-08" db="EMBL/GenBank/DDBJ databases">
        <authorList>
            <person name="Kucharzyk K."/>
            <person name="Murdoch R.W."/>
            <person name="Higgins S."/>
            <person name="Loffler F."/>
        </authorList>
    </citation>
    <scope>NUCLEOTIDE SEQUENCE</scope>
</reference>
<organism evidence="2">
    <name type="scientific">bioreactor metagenome</name>
    <dbReference type="NCBI Taxonomy" id="1076179"/>
    <lineage>
        <taxon>unclassified sequences</taxon>
        <taxon>metagenomes</taxon>
        <taxon>ecological metagenomes</taxon>
    </lineage>
</organism>
<evidence type="ECO:0000313" key="2">
    <source>
        <dbReference type="EMBL" id="MPM08039.1"/>
    </source>
</evidence>
<dbReference type="CDD" id="cd06588">
    <property type="entry name" value="PhnB_like"/>
    <property type="match status" value="1"/>
</dbReference>
<dbReference type="InterPro" id="IPR028973">
    <property type="entry name" value="PhnB-like"/>
</dbReference>
<feature type="domain" description="PhnB-like" evidence="1">
    <location>
        <begin position="2"/>
        <end position="110"/>
    </location>
</feature>
<dbReference type="EMBL" id="VSSQ01001404">
    <property type="protein sequence ID" value="MPM08039.1"/>
    <property type="molecule type" value="Genomic_DNA"/>
</dbReference>
<gene>
    <name evidence="2" type="ORF">SDC9_54351</name>
</gene>
<sequence length="151" mass="17024">MQKITPFITYNNQAEEAIQLYSSVFKDAKVVNESRGPDGKLFTATLQIAGQEFYLLNGGPSFHFAEGISLFVHCQTQAEVDEYWEKLSANGEKQPCGWLKDKFGVSWQIIPDALGEYLQGPDPERSNRVLQAMLKMSKIEIQGLRDAYEGK</sequence>
<dbReference type="Pfam" id="PF06983">
    <property type="entry name" value="3-dmu-9_3-mt"/>
    <property type="match status" value="1"/>
</dbReference>
<dbReference type="InterPro" id="IPR029068">
    <property type="entry name" value="Glyas_Bleomycin-R_OHBP_Dase"/>
</dbReference>